<dbReference type="Gene3D" id="3.90.1140.10">
    <property type="entry name" value="Cyclic phosphodiesterase"/>
    <property type="match status" value="1"/>
</dbReference>
<evidence type="ECO:0000313" key="1">
    <source>
        <dbReference type="EMBL" id="WZN45783.1"/>
    </source>
</evidence>
<reference evidence="1 2" key="1">
    <citation type="submission" date="2024-03" db="EMBL/GenBank/DDBJ databases">
        <title>Chitinophaga caseinilytica sp. nov., a casein hydrolysing bacterium isolated from forest soil.</title>
        <authorList>
            <person name="Lee D.S."/>
            <person name="Han D.M."/>
            <person name="Baek J.H."/>
            <person name="Choi D.G."/>
            <person name="Jeon J.H."/>
            <person name="Jeon C.O."/>
        </authorList>
    </citation>
    <scope>NUCLEOTIDE SEQUENCE [LARGE SCALE GENOMIC DNA]</scope>
    <source>
        <strain evidence="1 2">KACC 19118</strain>
    </source>
</reference>
<protein>
    <submittedName>
        <fullName evidence="1">2'-5' RNA ligase family protein</fullName>
    </submittedName>
</protein>
<gene>
    <name evidence="1" type="ORF">WJU22_23065</name>
</gene>
<dbReference type="RefSeq" id="WP_341840531.1">
    <property type="nucleotide sequence ID" value="NZ_CP149792.1"/>
</dbReference>
<proteinExistence type="predicted"/>
<organism evidence="1 2">
    <name type="scientific">Chitinophaga caseinilytica</name>
    <dbReference type="NCBI Taxonomy" id="2267521"/>
    <lineage>
        <taxon>Bacteria</taxon>
        <taxon>Pseudomonadati</taxon>
        <taxon>Bacteroidota</taxon>
        <taxon>Chitinophagia</taxon>
        <taxon>Chitinophagales</taxon>
        <taxon>Chitinophagaceae</taxon>
        <taxon>Chitinophaga</taxon>
    </lineage>
</organism>
<dbReference type="SUPFAM" id="SSF55144">
    <property type="entry name" value="LigT-like"/>
    <property type="match status" value="1"/>
</dbReference>
<evidence type="ECO:0000313" key="2">
    <source>
        <dbReference type="Proteomes" id="UP001449657"/>
    </source>
</evidence>
<dbReference type="EMBL" id="CP150096">
    <property type="protein sequence ID" value="WZN45783.1"/>
    <property type="molecule type" value="Genomic_DNA"/>
</dbReference>
<sequence>MEQEQEVLHDYMLVVHPDAQTVQDVSMYKHLIAEELGSAPGSFTQAHIALFRSEFPERYEQVFVTMLEGLVANQSAFTVYTSRIDHARQSNGRHMFYVNVANPKPLEDLHKKVLTAFELEPASYRPHIALARSLPPHQFTQLSPYLSGKVFVRSFHCHSFSLMKRAAGSDRYELVREFTFGKEVPSSNPLFHRAA</sequence>
<dbReference type="Pfam" id="PF13563">
    <property type="entry name" value="2_5_RNA_ligase2"/>
    <property type="match status" value="1"/>
</dbReference>
<dbReference type="InterPro" id="IPR009097">
    <property type="entry name" value="Cyclic_Pdiesterase"/>
</dbReference>
<keyword evidence="2" id="KW-1185">Reference proteome</keyword>
<keyword evidence="1" id="KW-0436">Ligase</keyword>
<name>A0ABZ2Z2F3_9BACT</name>
<dbReference type="GO" id="GO:0016874">
    <property type="term" value="F:ligase activity"/>
    <property type="evidence" value="ECO:0007669"/>
    <property type="project" value="UniProtKB-KW"/>
</dbReference>
<accession>A0ABZ2Z2F3</accession>
<dbReference type="Proteomes" id="UP001449657">
    <property type="component" value="Chromosome"/>
</dbReference>